<dbReference type="Pfam" id="PF01594">
    <property type="entry name" value="AI-2E_transport"/>
    <property type="match status" value="1"/>
</dbReference>
<evidence type="ECO:0000313" key="7">
    <source>
        <dbReference type="EMBL" id="OGZ05850.1"/>
    </source>
</evidence>
<feature type="transmembrane region" description="Helical" evidence="6">
    <location>
        <begin position="233"/>
        <end position="253"/>
    </location>
</feature>
<organism evidence="7 8">
    <name type="scientific">Candidatus Lloydbacteria bacterium RIFCSPHIGHO2_01_FULL_49_22</name>
    <dbReference type="NCBI Taxonomy" id="1798658"/>
    <lineage>
        <taxon>Bacteria</taxon>
        <taxon>Candidatus Lloydiibacteriota</taxon>
    </lineage>
</organism>
<accession>A0A1G2CYU5</accession>
<dbReference type="InterPro" id="IPR002549">
    <property type="entry name" value="AI-2E-like"/>
</dbReference>
<dbReference type="AlphaFoldDB" id="A0A1G2CYU5"/>
<gene>
    <name evidence="7" type="ORF">A2845_03535</name>
</gene>
<evidence type="ECO:0008006" key="9">
    <source>
        <dbReference type="Google" id="ProtNLM"/>
    </source>
</evidence>
<feature type="transmembrane region" description="Helical" evidence="6">
    <location>
        <begin position="9"/>
        <end position="28"/>
    </location>
</feature>
<dbReference type="PANTHER" id="PTHR21716">
    <property type="entry name" value="TRANSMEMBRANE PROTEIN"/>
    <property type="match status" value="1"/>
</dbReference>
<evidence type="ECO:0000256" key="3">
    <source>
        <dbReference type="ARBA" id="ARBA00022692"/>
    </source>
</evidence>
<name>A0A1G2CYU5_9BACT</name>
<feature type="transmembrane region" description="Helical" evidence="6">
    <location>
        <begin position="205"/>
        <end position="227"/>
    </location>
</feature>
<evidence type="ECO:0000256" key="1">
    <source>
        <dbReference type="ARBA" id="ARBA00004141"/>
    </source>
</evidence>
<feature type="transmembrane region" description="Helical" evidence="6">
    <location>
        <begin position="260"/>
        <end position="284"/>
    </location>
</feature>
<evidence type="ECO:0000313" key="8">
    <source>
        <dbReference type="Proteomes" id="UP000177122"/>
    </source>
</evidence>
<dbReference type="GO" id="GO:0016020">
    <property type="term" value="C:membrane"/>
    <property type="evidence" value="ECO:0007669"/>
    <property type="project" value="UniProtKB-SubCell"/>
</dbReference>
<dbReference type="EMBL" id="MHLI01000006">
    <property type="protein sequence ID" value="OGZ05850.1"/>
    <property type="molecule type" value="Genomic_DNA"/>
</dbReference>
<keyword evidence="3 6" id="KW-0812">Transmembrane</keyword>
<sequence>MLKPQISELVFFWIMLGIVGAFTFVIMSPYLTPLFLAGVFAILFSPIHRYLLKRTHGNEGRAALFTVLVVLILVLIPLIFLGTLMFKEVLSIYESLAQGNVFLSGIDRSIATVGEYVQRIVPTFEIRANVYMYFESLIRWVAANLNNFFGSILAFLFQIFIINVGMFFLYRDGKRLRAFALKWSPLNDDYDNSIIMKIETAVSSVVRGALATAIVQGVMLGIGFAIFGIPNPVLWGVIGTIAALIPLLGTAIITIPAGAWLLFTGHLGMGLGLIAWSVFGVGLVDNVLRPFLMKRGMNVHPFLILLSVFGGLAYFGPVGFLVGPIVLAFFFTLLEVYPMIIKGRGINAE</sequence>
<feature type="transmembrane region" description="Helical" evidence="6">
    <location>
        <begin position="64"/>
        <end position="86"/>
    </location>
</feature>
<comment type="subcellular location">
    <subcellularLocation>
        <location evidence="1">Membrane</location>
        <topology evidence="1">Multi-pass membrane protein</topology>
    </subcellularLocation>
</comment>
<feature type="transmembrane region" description="Helical" evidence="6">
    <location>
        <begin position="304"/>
        <end position="334"/>
    </location>
</feature>
<comment type="similarity">
    <text evidence="2">Belongs to the autoinducer-2 exporter (AI-2E) (TC 2.A.86) family.</text>
</comment>
<comment type="caution">
    <text evidence="7">The sequence shown here is derived from an EMBL/GenBank/DDBJ whole genome shotgun (WGS) entry which is preliminary data.</text>
</comment>
<dbReference type="PANTHER" id="PTHR21716:SF4">
    <property type="entry name" value="TRANSMEMBRANE PROTEIN 245"/>
    <property type="match status" value="1"/>
</dbReference>
<evidence type="ECO:0000256" key="5">
    <source>
        <dbReference type="ARBA" id="ARBA00023136"/>
    </source>
</evidence>
<reference evidence="7 8" key="1">
    <citation type="journal article" date="2016" name="Nat. Commun.">
        <title>Thousands of microbial genomes shed light on interconnected biogeochemical processes in an aquifer system.</title>
        <authorList>
            <person name="Anantharaman K."/>
            <person name="Brown C.T."/>
            <person name="Hug L.A."/>
            <person name="Sharon I."/>
            <person name="Castelle C.J."/>
            <person name="Probst A.J."/>
            <person name="Thomas B.C."/>
            <person name="Singh A."/>
            <person name="Wilkins M.J."/>
            <person name="Karaoz U."/>
            <person name="Brodie E.L."/>
            <person name="Williams K.H."/>
            <person name="Hubbard S.S."/>
            <person name="Banfield J.F."/>
        </authorList>
    </citation>
    <scope>NUCLEOTIDE SEQUENCE [LARGE SCALE GENOMIC DNA]</scope>
</reference>
<dbReference type="Proteomes" id="UP000177122">
    <property type="component" value="Unassembled WGS sequence"/>
</dbReference>
<evidence type="ECO:0000256" key="2">
    <source>
        <dbReference type="ARBA" id="ARBA00009773"/>
    </source>
</evidence>
<evidence type="ECO:0000256" key="6">
    <source>
        <dbReference type="SAM" id="Phobius"/>
    </source>
</evidence>
<protein>
    <recommendedName>
        <fullName evidence="9">AI-2E family transporter</fullName>
    </recommendedName>
</protein>
<keyword evidence="5 6" id="KW-0472">Membrane</keyword>
<proteinExistence type="inferred from homology"/>
<evidence type="ECO:0000256" key="4">
    <source>
        <dbReference type="ARBA" id="ARBA00022989"/>
    </source>
</evidence>
<feature type="transmembrane region" description="Helical" evidence="6">
    <location>
        <begin position="148"/>
        <end position="170"/>
    </location>
</feature>
<feature type="transmembrane region" description="Helical" evidence="6">
    <location>
        <begin position="34"/>
        <end position="52"/>
    </location>
</feature>
<keyword evidence="4 6" id="KW-1133">Transmembrane helix</keyword>